<dbReference type="EMBL" id="LSRX01005334">
    <property type="protein sequence ID" value="OLP73507.1"/>
    <property type="molecule type" value="Genomic_DNA"/>
</dbReference>
<organism evidence="1 2">
    <name type="scientific">Symbiodinium microadriaticum</name>
    <name type="common">Dinoflagellate</name>
    <name type="synonym">Zooxanthella microadriatica</name>
    <dbReference type="NCBI Taxonomy" id="2951"/>
    <lineage>
        <taxon>Eukaryota</taxon>
        <taxon>Sar</taxon>
        <taxon>Alveolata</taxon>
        <taxon>Dinophyceae</taxon>
        <taxon>Suessiales</taxon>
        <taxon>Symbiodiniaceae</taxon>
        <taxon>Symbiodinium</taxon>
    </lineage>
</organism>
<protein>
    <submittedName>
        <fullName evidence="1">Uncharacterized protein</fullName>
    </submittedName>
</protein>
<sequence length="81" mass="9186">MRRQVPRVLEQWACLDDSLLTDQPVAQLAQAVFSVVFADRSVHLIRRGSLAAIVEYGQLVSGVVMRLQPHPDVQCWSLREE</sequence>
<gene>
    <name evidence="1" type="ORF">AK812_SmicGene47233</name>
</gene>
<comment type="caution">
    <text evidence="1">The sequence shown here is derived from an EMBL/GenBank/DDBJ whole genome shotgun (WGS) entry which is preliminary data.</text>
</comment>
<evidence type="ECO:0000313" key="1">
    <source>
        <dbReference type="EMBL" id="OLP73507.1"/>
    </source>
</evidence>
<reference evidence="1 2" key="1">
    <citation type="submission" date="2016-02" db="EMBL/GenBank/DDBJ databases">
        <title>Genome analysis of coral dinoflagellate symbionts highlights evolutionary adaptations to a symbiotic lifestyle.</title>
        <authorList>
            <person name="Aranda M."/>
            <person name="Li Y."/>
            <person name="Liew Y.J."/>
            <person name="Baumgarten S."/>
            <person name="Simakov O."/>
            <person name="Wilson M."/>
            <person name="Piel J."/>
            <person name="Ashoor H."/>
            <person name="Bougouffa S."/>
            <person name="Bajic V.B."/>
            <person name="Ryu T."/>
            <person name="Ravasi T."/>
            <person name="Bayer T."/>
            <person name="Micklem G."/>
            <person name="Kim H."/>
            <person name="Bhak J."/>
            <person name="Lajeunesse T.C."/>
            <person name="Voolstra C.R."/>
        </authorList>
    </citation>
    <scope>NUCLEOTIDE SEQUENCE [LARGE SCALE GENOMIC DNA]</scope>
    <source>
        <strain evidence="1 2">CCMP2467</strain>
    </source>
</reference>
<proteinExistence type="predicted"/>
<dbReference type="AlphaFoldDB" id="A0A1Q9BS43"/>
<accession>A0A1Q9BS43</accession>
<dbReference type="Proteomes" id="UP000186817">
    <property type="component" value="Unassembled WGS sequence"/>
</dbReference>
<keyword evidence="2" id="KW-1185">Reference proteome</keyword>
<name>A0A1Q9BS43_SYMMI</name>
<evidence type="ECO:0000313" key="2">
    <source>
        <dbReference type="Proteomes" id="UP000186817"/>
    </source>
</evidence>